<accession>A0A8S9G346</accession>
<proteinExistence type="predicted"/>
<reference evidence="2" key="1">
    <citation type="submission" date="2019-12" db="EMBL/GenBank/DDBJ databases">
        <title>Genome sequencing and annotation of Brassica cretica.</title>
        <authorList>
            <person name="Studholme D.J."/>
            <person name="Sarris P.F."/>
        </authorList>
    </citation>
    <scope>NUCLEOTIDE SEQUENCE</scope>
    <source>
        <strain evidence="2">PFS-001/15</strain>
        <tissue evidence="2">Leaf</tissue>
    </source>
</reference>
<name>A0A8S9G346_BRACR</name>
<feature type="compositionally biased region" description="Basic residues" evidence="1">
    <location>
        <begin position="139"/>
        <end position="148"/>
    </location>
</feature>
<evidence type="ECO:0000256" key="1">
    <source>
        <dbReference type="SAM" id="MobiDB-lite"/>
    </source>
</evidence>
<evidence type="ECO:0000313" key="3">
    <source>
        <dbReference type="Proteomes" id="UP000712281"/>
    </source>
</evidence>
<organism evidence="2 3">
    <name type="scientific">Brassica cretica</name>
    <name type="common">Mustard</name>
    <dbReference type="NCBI Taxonomy" id="69181"/>
    <lineage>
        <taxon>Eukaryota</taxon>
        <taxon>Viridiplantae</taxon>
        <taxon>Streptophyta</taxon>
        <taxon>Embryophyta</taxon>
        <taxon>Tracheophyta</taxon>
        <taxon>Spermatophyta</taxon>
        <taxon>Magnoliopsida</taxon>
        <taxon>eudicotyledons</taxon>
        <taxon>Gunneridae</taxon>
        <taxon>Pentapetalae</taxon>
        <taxon>rosids</taxon>
        <taxon>malvids</taxon>
        <taxon>Brassicales</taxon>
        <taxon>Brassicaceae</taxon>
        <taxon>Brassiceae</taxon>
        <taxon>Brassica</taxon>
    </lineage>
</organism>
<evidence type="ECO:0000313" key="2">
    <source>
        <dbReference type="EMBL" id="KAF2539991.1"/>
    </source>
</evidence>
<feature type="region of interest" description="Disordered" evidence="1">
    <location>
        <begin position="105"/>
        <end position="148"/>
    </location>
</feature>
<gene>
    <name evidence="2" type="ORF">F2Q68_00030703</name>
</gene>
<dbReference type="EMBL" id="QGKW02002005">
    <property type="protein sequence ID" value="KAF2539991.1"/>
    <property type="molecule type" value="Genomic_DNA"/>
</dbReference>
<dbReference type="Proteomes" id="UP000712281">
    <property type="component" value="Unassembled WGS sequence"/>
</dbReference>
<comment type="caution">
    <text evidence="2">The sequence shown here is derived from an EMBL/GenBank/DDBJ whole genome shotgun (WGS) entry which is preliminary data.</text>
</comment>
<dbReference type="AlphaFoldDB" id="A0A8S9G346"/>
<sequence>MPPHLDRNTTRGAHVLRSKLPHFTGMQITVPALIGHPPECDIIFRRSQRKSTTELHHESQPKPLKTIDLEPWIYASKSTSTICDRAKKKNPGISYRESIGQRKLIPETTRRESRRKNGAVRATTSREQKPAKPVMSTVSRRRKMETTV</sequence>
<protein>
    <submittedName>
        <fullName evidence="2">Uncharacterized protein</fullName>
    </submittedName>
</protein>